<dbReference type="RefSeq" id="WP_182459525.1">
    <property type="nucleotide sequence ID" value="NZ_CP059732.1"/>
</dbReference>
<organism evidence="1 2">
    <name type="scientific">Spirosoma foliorum</name>
    <dbReference type="NCBI Taxonomy" id="2710596"/>
    <lineage>
        <taxon>Bacteria</taxon>
        <taxon>Pseudomonadati</taxon>
        <taxon>Bacteroidota</taxon>
        <taxon>Cytophagia</taxon>
        <taxon>Cytophagales</taxon>
        <taxon>Cytophagaceae</taxon>
        <taxon>Spirosoma</taxon>
    </lineage>
</organism>
<dbReference type="Proteomes" id="UP000515369">
    <property type="component" value="Chromosome"/>
</dbReference>
<dbReference type="EMBL" id="CP059732">
    <property type="protein sequence ID" value="QMW02214.1"/>
    <property type="molecule type" value="Genomic_DNA"/>
</dbReference>
<proteinExistence type="predicted"/>
<protein>
    <submittedName>
        <fullName evidence="1">Uncharacterized protein</fullName>
    </submittedName>
</protein>
<accession>A0A7G5GTM2</accession>
<gene>
    <name evidence="1" type="ORF">H3H32_30525</name>
</gene>
<dbReference type="KEGG" id="sfol:H3H32_30525"/>
<name>A0A7G5GTM2_9BACT</name>
<sequence length="67" mass="7411">MQKTETKLYTPDSVPVVSQAKIYYSADVQAAGGVDAFLKSIGSDKAKQLPKIDFSEAEWEQMLKTDL</sequence>
<evidence type="ECO:0000313" key="1">
    <source>
        <dbReference type="EMBL" id="QMW02214.1"/>
    </source>
</evidence>
<evidence type="ECO:0000313" key="2">
    <source>
        <dbReference type="Proteomes" id="UP000515369"/>
    </source>
</evidence>
<dbReference type="AlphaFoldDB" id="A0A7G5GTM2"/>
<keyword evidence="2" id="KW-1185">Reference proteome</keyword>
<reference evidence="1 2" key="1">
    <citation type="submission" date="2020-07" db="EMBL/GenBank/DDBJ databases">
        <title>Spirosoma foliorum sp. nov., isolated from the leaves on the Nejang mountain Korea, Republic of.</title>
        <authorList>
            <person name="Ho H."/>
            <person name="Lee Y.-J."/>
            <person name="Nurcahyanto D.-A."/>
            <person name="Kim S.-G."/>
        </authorList>
    </citation>
    <scope>NUCLEOTIDE SEQUENCE [LARGE SCALE GENOMIC DNA]</scope>
    <source>
        <strain evidence="1 2">PL0136</strain>
    </source>
</reference>